<dbReference type="EMBL" id="UINC01006439">
    <property type="protein sequence ID" value="SVA27538.1"/>
    <property type="molecule type" value="Genomic_DNA"/>
</dbReference>
<evidence type="ECO:0000313" key="1">
    <source>
        <dbReference type="EMBL" id="SVA27538.1"/>
    </source>
</evidence>
<reference evidence="1" key="1">
    <citation type="submission" date="2018-05" db="EMBL/GenBank/DDBJ databases">
        <authorList>
            <person name="Lanie J.A."/>
            <person name="Ng W.-L."/>
            <person name="Kazmierczak K.M."/>
            <person name="Andrzejewski T.M."/>
            <person name="Davidsen T.M."/>
            <person name="Wayne K.J."/>
            <person name="Tettelin H."/>
            <person name="Glass J.I."/>
            <person name="Rusch D."/>
            <person name="Podicherti R."/>
            <person name="Tsui H.-C.T."/>
            <person name="Winkler M.E."/>
        </authorList>
    </citation>
    <scope>NUCLEOTIDE SEQUENCE</scope>
</reference>
<proteinExistence type="predicted"/>
<organism evidence="1">
    <name type="scientific">marine metagenome</name>
    <dbReference type="NCBI Taxonomy" id="408172"/>
    <lineage>
        <taxon>unclassified sequences</taxon>
        <taxon>metagenomes</taxon>
        <taxon>ecological metagenomes</taxon>
    </lineage>
</organism>
<protein>
    <submittedName>
        <fullName evidence="1">Uncharacterized protein</fullName>
    </submittedName>
</protein>
<accession>A0A381UIR1</accession>
<gene>
    <name evidence="1" type="ORF">METZ01_LOCUS80392</name>
</gene>
<sequence length="67" mass="7289">MEEGPYLGLIQIAGFGDMEIIARHVLSPEELQTIAHCPGSDFTLSHLPEDLAAVVAEALSIQFRAIR</sequence>
<dbReference type="AlphaFoldDB" id="A0A381UIR1"/>
<name>A0A381UIR1_9ZZZZ</name>